<evidence type="ECO:0000313" key="2">
    <source>
        <dbReference type="Proteomes" id="UP000193409"/>
    </source>
</evidence>
<reference evidence="1 2" key="1">
    <citation type="submission" date="2017-03" db="EMBL/GenBank/DDBJ databases">
        <authorList>
            <person name="Afonso C.L."/>
            <person name="Miller P.J."/>
            <person name="Scott M.A."/>
            <person name="Spackman E."/>
            <person name="Goraichik I."/>
            <person name="Dimitrov K.M."/>
            <person name="Suarez D.L."/>
            <person name="Swayne D.E."/>
        </authorList>
    </citation>
    <scope>NUCLEOTIDE SEQUENCE [LARGE SCALE GENOMIC DNA]</scope>
    <source>
        <strain evidence="1 2">CECT 7680</strain>
    </source>
</reference>
<evidence type="ECO:0000313" key="1">
    <source>
        <dbReference type="EMBL" id="SLN68166.1"/>
    </source>
</evidence>
<name>A0A1Y5TP11_9RHOB</name>
<protein>
    <submittedName>
        <fullName evidence="1">Uncharacterized protein</fullName>
    </submittedName>
</protein>
<dbReference type="Proteomes" id="UP000193409">
    <property type="component" value="Unassembled WGS sequence"/>
</dbReference>
<organism evidence="1 2">
    <name type="scientific">Pseudoruegeria aquimaris</name>
    <dbReference type="NCBI Taxonomy" id="393663"/>
    <lineage>
        <taxon>Bacteria</taxon>
        <taxon>Pseudomonadati</taxon>
        <taxon>Pseudomonadota</taxon>
        <taxon>Alphaproteobacteria</taxon>
        <taxon>Rhodobacterales</taxon>
        <taxon>Roseobacteraceae</taxon>
        <taxon>Pseudoruegeria</taxon>
    </lineage>
</organism>
<gene>
    <name evidence="1" type="ORF">PSA7680_03603</name>
</gene>
<keyword evidence="2" id="KW-1185">Reference proteome</keyword>
<dbReference type="AlphaFoldDB" id="A0A1Y5TP11"/>
<proteinExistence type="predicted"/>
<accession>A0A1Y5TP11</accession>
<dbReference type="EMBL" id="FWFQ01000047">
    <property type="protein sequence ID" value="SLN68166.1"/>
    <property type="molecule type" value="Genomic_DNA"/>
</dbReference>
<sequence length="39" mass="4347">MFESTAQTRTRDAIRAAHAERGAAFAGMMKSLFSRQTSR</sequence>